<evidence type="ECO:0000313" key="2">
    <source>
        <dbReference type="Proteomes" id="UP000274578"/>
    </source>
</evidence>
<organism evidence="1 2">
    <name type="scientific">Segatella oris</name>
    <dbReference type="NCBI Taxonomy" id="28135"/>
    <lineage>
        <taxon>Bacteria</taxon>
        <taxon>Pseudomonadati</taxon>
        <taxon>Bacteroidota</taxon>
        <taxon>Bacteroidia</taxon>
        <taxon>Bacteroidales</taxon>
        <taxon>Prevotellaceae</taxon>
        <taxon>Segatella</taxon>
    </lineage>
</organism>
<dbReference type="AlphaFoldDB" id="A0A448L3Z8"/>
<accession>A0A448L3Z8</accession>
<dbReference type="PROSITE" id="PS51257">
    <property type="entry name" value="PROKAR_LIPOPROTEIN"/>
    <property type="match status" value="1"/>
</dbReference>
<protein>
    <submittedName>
        <fullName evidence="1">Protein of uncharacterized function (DUF2931)</fullName>
    </submittedName>
</protein>
<dbReference type="EMBL" id="LR134384">
    <property type="protein sequence ID" value="VEH14686.1"/>
    <property type="molecule type" value="Genomic_DNA"/>
</dbReference>
<evidence type="ECO:0000313" key="1">
    <source>
        <dbReference type="EMBL" id="VEH14686.1"/>
    </source>
</evidence>
<proteinExistence type="predicted"/>
<dbReference type="GeneID" id="85011559"/>
<name>A0A448L3Z8_9BACT</name>
<dbReference type="InterPro" id="IPR021326">
    <property type="entry name" value="DUF2931"/>
</dbReference>
<dbReference type="KEGG" id="poc:NCTC13071_00666"/>
<gene>
    <name evidence="1" type="ORF">NCTC13071_00666</name>
</gene>
<reference evidence="1 2" key="1">
    <citation type="submission" date="2018-12" db="EMBL/GenBank/DDBJ databases">
        <authorList>
            <consortium name="Pathogen Informatics"/>
        </authorList>
    </citation>
    <scope>NUCLEOTIDE SEQUENCE [LARGE SCALE GENOMIC DNA]</scope>
    <source>
        <strain evidence="1 2">NCTC13071</strain>
    </source>
</reference>
<dbReference type="Pfam" id="PF11153">
    <property type="entry name" value="DUF2931"/>
    <property type="match status" value="1"/>
</dbReference>
<dbReference type="RefSeq" id="WP_018921254.1">
    <property type="nucleotide sequence ID" value="NZ_LR134384.1"/>
</dbReference>
<sequence>MRKTFSLLSIIVICIIAFSCKANLKENKNMNTKFKWDFTIAAPRHYPVEAKYATITFGEEGSFDAMDLTPQVGIGYPTGSNFNPDNYKEDIDLPTGLHILWASFADRKYYKADIEFSDELRKKMLLIFREGYHDTFENKHQNYCNVVATLLPGGHIWLYVNDDLIRSILVCDTLKGKEVKLKPERTEFAEDPTNPFENLEKASALAMKDNFHSDEILKKYGCSDTIWENYKRRYNYHIKMDFENKETKFIPVSYTIHYANGEIQNVADKGYFPRPAIPMNLEFQWTVNDMLYEGHFYFDEAEIIHAYKKIYGSFADQEGTLVIKVSKYNNWFDIYLVVGDKKYRIVDTKIHVFRKEVHESDDKAVVIYDNHPQDGNNPIIFMGE</sequence>
<dbReference type="Proteomes" id="UP000274578">
    <property type="component" value="Chromosome 1"/>
</dbReference>